<keyword evidence="3" id="KW-1185">Reference proteome</keyword>
<evidence type="ECO:0008006" key="4">
    <source>
        <dbReference type="Google" id="ProtNLM"/>
    </source>
</evidence>
<dbReference type="InterPro" id="IPR010026">
    <property type="entry name" value="Phage_holin_LL-H"/>
</dbReference>
<dbReference type="Pfam" id="PF09682">
    <property type="entry name" value="Phage_holin_6_1"/>
    <property type="match status" value="1"/>
</dbReference>
<dbReference type="EMBL" id="LR215050">
    <property type="protein sequence ID" value="VEU82064.1"/>
    <property type="molecule type" value="Genomic_DNA"/>
</dbReference>
<keyword evidence="1" id="KW-1133">Transmembrane helix</keyword>
<evidence type="ECO:0000313" key="2">
    <source>
        <dbReference type="EMBL" id="VEU82064.1"/>
    </source>
</evidence>
<dbReference type="Proteomes" id="UP000290909">
    <property type="component" value="Chromosome"/>
</dbReference>
<organism evidence="2 3">
    <name type="scientific">Acholeplasma hippikon</name>
    <dbReference type="NCBI Taxonomy" id="264636"/>
    <lineage>
        <taxon>Bacteria</taxon>
        <taxon>Bacillati</taxon>
        <taxon>Mycoplasmatota</taxon>
        <taxon>Mollicutes</taxon>
        <taxon>Acholeplasmatales</taxon>
        <taxon>Acholeplasmataceae</taxon>
        <taxon>Acholeplasma</taxon>
    </lineage>
</organism>
<name>A0A449BHY6_9MOLU</name>
<dbReference type="RefSeq" id="WP_035368884.1">
    <property type="nucleotide sequence ID" value="NZ_LR215050.1"/>
</dbReference>
<protein>
    <recommendedName>
        <fullName evidence="4">Phage holin, LL-H family</fullName>
    </recommendedName>
</protein>
<gene>
    <name evidence="2" type="ORF">NCTC10172_00070</name>
</gene>
<dbReference type="KEGG" id="ahk:NCTC10172_00070"/>
<evidence type="ECO:0000313" key="3">
    <source>
        <dbReference type="Proteomes" id="UP000290909"/>
    </source>
</evidence>
<keyword evidence="1" id="KW-0812">Transmembrane</keyword>
<keyword evidence="1" id="KW-0472">Membrane</keyword>
<dbReference type="STRING" id="1408416.GCA_000702765_00624"/>
<accession>A0A449BHY6</accession>
<proteinExistence type="predicted"/>
<dbReference type="AlphaFoldDB" id="A0A449BHY6"/>
<evidence type="ECO:0000256" key="1">
    <source>
        <dbReference type="SAM" id="Phobius"/>
    </source>
</evidence>
<feature type="transmembrane region" description="Helical" evidence="1">
    <location>
        <begin position="6"/>
        <end position="25"/>
    </location>
</feature>
<reference evidence="2 3" key="1">
    <citation type="submission" date="2019-01" db="EMBL/GenBank/DDBJ databases">
        <authorList>
            <consortium name="Pathogen Informatics"/>
        </authorList>
    </citation>
    <scope>NUCLEOTIDE SEQUENCE [LARGE SCALE GENOMIC DNA]</scope>
    <source>
        <strain evidence="2 3">NCTC10172</strain>
    </source>
</reference>
<sequence length="109" mass="12294">MSNPELVTTIISIVLSIISAALGYLSKRNAKAKKYYESYLKVETRIKELCIIAEANYKKGDQKKKYVIANISIYLKENNINLPEEVINKIIESVISISKNINAEGQSRT</sequence>